<name>A0A4S4KKC5_9AGAM</name>
<keyword evidence="3" id="KW-1185">Reference proteome</keyword>
<organism evidence="2 3">
    <name type="scientific">Phellinidium pouzarii</name>
    <dbReference type="NCBI Taxonomy" id="167371"/>
    <lineage>
        <taxon>Eukaryota</taxon>
        <taxon>Fungi</taxon>
        <taxon>Dikarya</taxon>
        <taxon>Basidiomycota</taxon>
        <taxon>Agaricomycotina</taxon>
        <taxon>Agaricomycetes</taxon>
        <taxon>Hymenochaetales</taxon>
        <taxon>Hymenochaetaceae</taxon>
        <taxon>Phellinidium</taxon>
    </lineage>
</organism>
<comment type="caution">
    <text evidence="2">The sequence shown here is derived from an EMBL/GenBank/DDBJ whole genome shotgun (WGS) entry which is preliminary data.</text>
</comment>
<protein>
    <recommendedName>
        <fullName evidence="1">Protein kinase domain-containing protein</fullName>
    </recommendedName>
</protein>
<feature type="domain" description="Protein kinase" evidence="1">
    <location>
        <begin position="1"/>
        <end position="348"/>
    </location>
</feature>
<dbReference type="Gene3D" id="1.10.510.10">
    <property type="entry name" value="Transferase(Phosphotransferase) domain 1"/>
    <property type="match status" value="1"/>
</dbReference>
<evidence type="ECO:0000313" key="3">
    <source>
        <dbReference type="Proteomes" id="UP000308199"/>
    </source>
</evidence>
<dbReference type="GO" id="GO:0005524">
    <property type="term" value="F:ATP binding"/>
    <property type="evidence" value="ECO:0007669"/>
    <property type="project" value="InterPro"/>
</dbReference>
<reference evidence="2 3" key="1">
    <citation type="submission" date="2019-02" db="EMBL/GenBank/DDBJ databases">
        <title>Genome sequencing of the rare red list fungi Phellinidium pouzarii.</title>
        <authorList>
            <person name="Buettner E."/>
            <person name="Kellner H."/>
        </authorList>
    </citation>
    <scope>NUCLEOTIDE SEQUENCE [LARGE SCALE GENOMIC DNA]</scope>
    <source>
        <strain evidence="2 3">DSM 108285</strain>
    </source>
</reference>
<dbReference type="SMART" id="SM00220">
    <property type="entry name" value="S_TKc"/>
    <property type="match status" value="1"/>
</dbReference>
<evidence type="ECO:0000313" key="2">
    <source>
        <dbReference type="EMBL" id="THG98881.1"/>
    </source>
</evidence>
<dbReference type="InterPro" id="IPR000719">
    <property type="entry name" value="Prot_kinase_dom"/>
</dbReference>
<dbReference type="GO" id="GO:0005634">
    <property type="term" value="C:nucleus"/>
    <property type="evidence" value="ECO:0007669"/>
    <property type="project" value="TreeGrafter"/>
</dbReference>
<dbReference type="AlphaFoldDB" id="A0A4S4KKC5"/>
<dbReference type="SUPFAM" id="SSF56112">
    <property type="entry name" value="Protein kinase-like (PK-like)"/>
    <property type="match status" value="1"/>
</dbReference>
<dbReference type="OrthoDB" id="5987198at2759"/>
<proteinExistence type="predicted"/>
<dbReference type="PROSITE" id="PS50011">
    <property type="entry name" value="PROTEIN_KINASE_DOM"/>
    <property type="match status" value="1"/>
</dbReference>
<dbReference type="GO" id="GO:0004674">
    <property type="term" value="F:protein serine/threonine kinase activity"/>
    <property type="evidence" value="ECO:0007669"/>
    <property type="project" value="TreeGrafter"/>
</dbReference>
<dbReference type="PANTHER" id="PTHR44167:SF24">
    <property type="entry name" value="SERINE_THREONINE-PROTEIN KINASE CHK2"/>
    <property type="match status" value="1"/>
</dbReference>
<dbReference type="PANTHER" id="PTHR44167">
    <property type="entry name" value="OVARIAN-SPECIFIC SERINE/THREONINE-PROTEIN KINASE LOK-RELATED"/>
    <property type="match status" value="1"/>
</dbReference>
<gene>
    <name evidence="2" type="ORF">EW145_g7354</name>
</gene>
<accession>A0A4S4KKC5</accession>
<evidence type="ECO:0000259" key="1">
    <source>
        <dbReference type="PROSITE" id="PS50011"/>
    </source>
</evidence>
<sequence>MSKGIPSARNPKELARFNRRTADGVYNLKSLELWWRDHYQLLLDHGYQLRPRFRPDWKPSWTDTNLDPDYCEDSLPHFVRPVMDATRLSDGAVVAIKNGKKREYTISHRLCVPEKTSDPRNHCVPIFERIHDEREPKSYFLVMPLLRCFDDPPFYAVGEVVEFVRQTLEGLEYMHQEGVVHLDCSGGNIMMDATPIFPEGFHPSMNDRNKAGNDDAKSRRRIDSPPVKYYFVDFGLSKFLNENGDNAVLGHDGQDQEVPELSYKVPYDAPPVDIFILGNVYRKELLNRYKNLEFLLPLVDAMTQKDPKARPSASEAFAQFKSLSLPRWGPALRWRLQERDETGLSRFYDDTFALAREGVYVVRSIITAPLKVSKKIISSLPFRKTESSAS</sequence>
<dbReference type="Proteomes" id="UP000308199">
    <property type="component" value="Unassembled WGS sequence"/>
</dbReference>
<dbReference type="InterPro" id="IPR011009">
    <property type="entry name" value="Kinase-like_dom_sf"/>
</dbReference>
<dbReference type="EMBL" id="SGPK01000712">
    <property type="protein sequence ID" value="THG98881.1"/>
    <property type="molecule type" value="Genomic_DNA"/>
</dbReference>
<dbReference type="GO" id="GO:0044773">
    <property type="term" value="P:mitotic DNA damage checkpoint signaling"/>
    <property type="evidence" value="ECO:0007669"/>
    <property type="project" value="TreeGrafter"/>
</dbReference>